<organism evidence="1 2">
    <name type="scientific">Myotis brandtii</name>
    <name type="common">Brandt's bat</name>
    <dbReference type="NCBI Taxonomy" id="109478"/>
    <lineage>
        <taxon>Eukaryota</taxon>
        <taxon>Metazoa</taxon>
        <taxon>Chordata</taxon>
        <taxon>Craniata</taxon>
        <taxon>Vertebrata</taxon>
        <taxon>Euteleostomi</taxon>
        <taxon>Mammalia</taxon>
        <taxon>Eutheria</taxon>
        <taxon>Laurasiatheria</taxon>
        <taxon>Chiroptera</taxon>
        <taxon>Yangochiroptera</taxon>
        <taxon>Vespertilionidae</taxon>
        <taxon>Myotis</taxon>
    </lineage>
</organism>
<dbReference type="Proteomes" id="UP000052978">
    <property type="component" value="Unassembled WGS sequence"/>
</dbReference>
<name>S7MNM0_MYOBR</name>
<protein>
    <submittedName>
        <fullName evidence="1">Uncharacterized protein</fullName>
    </submittedName>
</protein>
<dbReference type="EMBL" id="KE161889">
    <property type="protein sequence ID" value="EPQ05826.1"/>
    <property type="molecule type" value="Genomic_DNA"/>
</dbReference>
<evidence type="ECO:0000313" key="2">
    <source>
        <dbReference type="Proteomes" id="UP000052978"/>
    </source>
</evidence>
<evidence type="ECO:0000313" key="1">
    <source>
        <dbReference type="EMBL" id="EPQ05826.1"/>
    </source>
</evidence>
<keyword evidence="2" id="KW-1185">Reference proteome</keyword>
<proteinExistence type="predicted"/>
<gene>
    <name evidence="1" type="ORF">D623_10006509</name>
</gene>
<sequence>MDRLPPAHTPTGDRACTQACAPTWTRTHPLSSWVGCSTAAPRRPGSEAIGFPRVLPSGRGGPLAQLGICWKKEPVISTTPETGPGAALVVTTRLSQSHGRGVRESKCRRRCRFLTSGTPWPSVCWLIKRDSEARPPN</sequence>
<dbReference type="AlphaFoldDB" id="S7MNM0"/>
<reference evidence="1 2" key="1">
    <citation type="journal article" date="2013" name="Nat. Commun.">
        <title>Genome analysis reveals insights into physiology and longevity of the Brandt's bat Myotis brandtii.</title>
        <authorList>
            <person name="Seim I."/>
            <person name="Fang X."/>
            <person name="Xiong Z."/>
            <person name="Lobanov A.V."/>
            <person name="Huang Z."/>
            <person name="Ma S."/>
            <person name="Feng Y."/>
            <person name="Turanov A.A."/>
            <person name="Zhu Y."/>
            <person name="Lenz T.L."/>
            <person name="Gerashchenko M.V."/>
            <person name="Fan D."/>
            <person name="Hee Yim S."/>
            <person name="Yao X."/>
            <person name="Jordan D."/>
            <person name="Xiong Y."/>
            <person name="Ma Y."/>
            <person name="Lyapunov A.N."/>
            <person name="Chen G."/>
            <person name="Kulakova O.I."/>
            <person name="Sun Y."/>
            <person name="Lee S.G."/>
            <person name="Bronson R.T."/>
            <person name="Moskalev A.A."/>
            <person name="Sunyaev S.R."/>
            <person name="Zhang G."/>
            <person name="Krogh A."/>
            <person name="Wang J."/>
            <person name="Gladyshev V.N."/>
        </authorList>
    </citation>
    <scope>NUCLEOTIDE SEQUENCE [LARGE SCALE GENOMIC DNA]</scope>
</reference>
<accession>S7MNM0</accession>